<protein>
    <recommendedName>
        <fullName evidence="3">Proteasome assembly chaperone 3</fullName>
    </recommendedName>
</protein>
<evidence type="ECO:0000313" key="2">
    <source>
        <dbReference type="Proteomes" id="UP000011713"/>
    </source>
</evidence>
<dbReference type="PANTHER" id="PTHR33559:SF1">
    <property type="entry name" value="PROTEASOME ASSEMBLY CHAPERONE 4"/>
    <property type="match status" value="1"/>
</dbReference>
<dbReference type="InParanoid" id="M4B2S1"/>
<accession>M4B2S1</accession>
<reference evidence="1" key="2">
    <citation type="submission" date="2015-06" db="UniProtKB">
        <authorList>
            <consortium name="EnsemblProtists"/>
        </authorList>
    </citation>
    <scope>IDENTIFICATION</scope>
    <source>
        <strain evidence="1">Emoy2</strain>
    </source>
</reference>
<proteinExistence type="predicted"/>
<dbReference type="HOGENOM" id="CLU_138031_1_0_1"/>
<dbReference type="STRING" id="559515.M4B2S1"/>
<name>M4B2S1_HYAAE</name>
<dbReference type="eggNOG" id="ENOG502R777">
    <property type="taxonomic scope" value="Eukaryota"/>
</dbReference>
<dbReference type="PANTHER" id="PTHR33559">
    <property type="entry name" value="PROTEASOME ASSEMBLY CHAPERONE 4"/>
    <property type="match status" value="1"/>
</dbReference>
<sequence>MSSTADDGMRVIDLSGTLLDQGYVVQLWLLSHCIFVYMGTAADKPRLASLSTAIATRYSPMPLITSVLGASDTDEQQIAQRLARRTGRQCFVSCQLPSDVSELFVIVERHVIKRLTEEGVVRSNK</sequence>
<organism evidence="1 2">
    <name type="scientific">Hyaloperonospora arabidopsidis (strain Emoy2)</name>
    <name type="common">Downy mildew agent</name>
    <name type="synonym">Peronospora arabidopsidis</name>
    <dbReference type="NCBI Taxonomy" id="559515"/>
    <lineage>
        <taxon>Eukaryota</taxon>
        <taxon>Sar</taxon>
        <taxon>Stramenopiles</taxon>
        <taxon>Oomycota</taxon>
        <taxon>Peronosporomycetes</taxon>
        <taxon>Peronosporales</taxon>
        <taxon>Peronosporaceae</taxon>
        <taxon>Hyaloperonospora</taxon>
    </lineage>
</organism>
<dbReference type="AlphaFoldDB" id="M4B2S1"/>
<keyword evidence="2" id="KW-1185">Reference proteome</keyword>
<evidence type="ECO:0008006" key="3">
    <source>
        <dbReference type="Google" id="ProtNLM"/>
    </source>
</evidence>
<dbReference type="InterPro" id="IPR032157">
    <property type="entry name" value="PAC4"/>
</dbReference>
<reference evidence="2" key="1">
    <citation type="journal article" date="2010" name="Science">
        <title>Signatures of adaptation to obligate biotrophy in the Hyaloperonospora arabidopsidis genome.</title>
        <authorList>
            <person name="Baxter L."/>
            <person name="Tripathy S."/>
            <person name="Ishaque N."/>
            <person name="Boot N."/>
            <person name="Cabral A."/>
            <person name="Kemen E."/>
            <person name="Thines M."/>
            <person name="Ah-Fong A."/>
            <person name="Anderson R."/>
            <person name="Badejoko W."/>
            <person name="Bittner-Eddy P."/>
            <person name="Boore J.L."/>
            <person name="Chibucos M.C."/>
            <person name="Coates M."/>
            <person name="Dehal P."/>
            <person name="Delehaunty K."/>
            <person name="Dong S."/>
            <person name="Downton P."/>
            <person name="Dumas B."/>
            <person name="Fabro G."/>
            <person name="Fronick C."/>
            <person name="Fuerstenberg S.I."/>
            <person name="Fulton L."/>
            <person name="Gaulin E."/>
            <person name="Govers F."/>
            <person name="Hughes L."/>
            <person name="Humphray S."/>
            <person name="Jiang R.H."/>
            <person name="Judelson H."/>
            <person name="Kamoun S."/>
            <person name="Kyung K."/>
            <person name="Meijer H."/>
            <person name="Minx P."/>
            <person name="Morris P."/>
            <person name="Nelson J."/>
            <person name="Phuntumart V."/>
            <person name="Qutob D."/>
            <person name="Rehmany A."/>
            <person name="Rougon-Cardoso A."/>
            <person name="Ryden P."/>
            <person name="Torto-Alalibo T."/>
            <person name="Studholme D."/>
            <person name="Wang Y."/>
            <person name="Win J."/>
            <person name="Wood J."/>
            <person name="Clifton S.W."/>
            <person name="Rogers J."/>
            <person name="Van den Ackerveken G."/>
            <person name="Jones J.D."/>
            <person name="McDowell J.M."/>
            <person name="Beynon J."/>
            <person name="Tyler B.M."/>
        </authorList>
    </citation>
    <scope>NUCLEOTIDE SEQUENCE [LARGE SCALE GENOMIC DNA]</scope>
    <source>
        <strain evidence="2">Emoy2</strain>
    </source>
</reference>
<dbReference type="VEuPathDB" id="FungiDB:HpaG800569"/>
<dbReference type="GO" id="GO:0043248">
    <property type="term" value="P:proteasome assembly"/>
    <property type="evidence" value="ECO:0007669"/>
    <property type="project" value="InterPro"/>
</dbReference>
<dbReference type="EMBL" id="JH598094">
    <property type="status" value="NOT_ANNOTATED_CDS"/>
    <property type="molecule type" value="Genomic_DNA"/>
</dbReference>
<dbReference type="Pfam" id="PF16093">
    <property type="entry name" value="PAC4"/>
    <property type="match status" value="1"/>
</dbReference>
<dbReference type="EnsemblProtists" id="HpaT800569">
    <property type="protein sequence ID" value="HpaP800569"/>
    <property type="gene ID" value="HpaG800569"/>
</dbReference>
<evidence type="ECO:0000313" key="1">
    <source>
        <dbReference type="EnsemblProtists" id="HpaP800569"/>
    </source>
</evidence>
<dbReference type="Proteomes" id="UP000011713">
    <property type="component" value="Unassembled WGS sequence"/>
</dbReference>
<dbReference type="OMA" id="HVMKLDG"/>